<organism evidence="1 2">
    <name type="scientific">Albugo candida</name>
    <dbReference type="NCBI Taxonomy" id="65357"/>
    <lineage>
        <taxon>Eukaryota</taxon>
        <taxon>Sar</taxon>
        <taxon>Stramenopiles</taxon>
        <taxon>Oomycota</taxon>
        <taxon>Peronosporomycetes</taxon>
        <taxon>Albuginales</taxon>
        <taxon>Albuginaceae</taxon>
        <taxon>Albugo</taxon>
    </lineage>
</organism>
<reference evidence="1 2" key="1">
    <citation type="submission" date="2012-05" db="EMBL/GenBank/DDBJ databases">
        <title>Recombination and specialization in a pathogen metapopulation.</title>
        <authorList>
            <person name="Gardiner A."/>
            <person name="Kemen E."/>
            <person name="Schultz-Larsen T."/>
            <person name="MacLean D."/>
            <person name="Van Oosterhout C."/>
            <person name="Jones J.D.G."/>
        </authorList>
    </citation>
    <scope>NUCLEOTIDE SEQUENCE [LARGE SCALE GENOMIC DNA]</scope>
    <source>
        <strain evidence="1 2">Ac Nc2</strain>
    </source>
</reference>
<protein>
    <submittedName>
        <fullName evidence="1">Uncharacterized protein</fullName>
    </submittedName>
</protein>
<name>A0A024G261_9STRA</name>
<dbReference type="Proteomes" id="UP000053237">
    <property type="component" value="Unassembled WGS sequence"/>
</dbReference>
<dbReference type="InParanoid" id="A0A024G261"/>
<evidence type="ECO:0000313" key="2">
    <source>
        <dbReference type="Proteomes" id="UP000053237"/>
    </source>
</evidence>
<accession>A0A024G261</accession>
<dbReference type="AlphaFoldDB" id="A0A024G261"/>
<comment type="caution">
    <text evidence="1">The sequence shown here is derived from an EMBL/GenBank/DDBJ whole genome shotgun (WGS) entry which is preliminary data.</text>
</comment>
<sequence length="57" mass="6368">MPPTPIKPKTTAPAVHRPIYRSLEKKPLRRGPSMPFLCDVSLSDIAKSVEGHFARIK</sequence>
<evidence type="ECO:0000313" key="1">
    <source>
        <dbReference type="EMBL" id="CCI40761.1"/>
    </source>
</evidence>
<keyword evidence="2" id="KW-1185">Reference proteome</keyword>
<dbReference type="EMBL" id="CAIX01000011">
    <property type="protein sequence ID" value="CCI40761.1"/>
    <property type="molecule type" value="Genomic_DNA"/>
</dbReference>
<proteinExistence type="predicted"/>
<gene>
    <name evidence="1" type="ORF">BN9_015450</name>
</gene>